<dbReference type="AlphaFoldDB" id="A0A166S8X8"/>
<reference evidence="1 2" key="1">
    <citation type="journal article" date="2016" name="Mol. Biol. Evol.">
        <title>Comparative Genomics of Early-Diverging Mushroom-Forming Fungi Provides Insights into the Origins of Lignocellulose Decay Capabilities.</title>
        <authorList>
            <person name="Nagy L.G."/>
            <person name="Riley R."/>
            <person name="Tritt A."/>
            <person name="Adam C."/>
            <person name="Daum C."/>
            <person name="Floudas D."/>
            <person name="Sun H."/>
            <person name="Yadav J.S."/>
            <person name="Pangilinan J."/>
            <person name="Larsson K.H."/>
            <person name="Matsuura K."/>
            <person name="Barry K."/>
            <person name="Labutti K."/>
            <person name="Kuo R."/>
            <person name="Ohm R.A."/>
            <person name="Bhattacharya S.S."/>
            <person name="Shirouzu T."/>
            <person name="Yoshinaga Y."/>
            <person name="Martin F.M."/>
            <person name="Grigoriev I.V."/>
            <person name="Hibbett D.S."/>
        </authorList>
    </citation>
    <scope>NUCLEOTIDE SEQUENCE [LARGE SCALE GENOMIC DNA]</scope>
    <source>
        <strain evidence="1 2">CBS 109695</strain>
    </source>
</reference>
<name>A0A166S8X8_9AGAM</name>
<organism evidence="1 2">
    <name type="scientific">Athelia psychrophila</name>
    <dbReference type="NCBI Taxonomy" id="1759441"/>
    <lineage>
        <taxon>Eukaryota</taxon>
        <taxon>Fungi</taxon>
        <taxon>Dikarya</taxon>
        <taxon>Basidiomycota</taxon>
        <taxon>Agaricomycotina</taxon>
        <taxon>Agaricomycetes</taxon>
        <taxon>Agaricomycetidae</taxon>
        <taxon>Atheliales</taxon>
        <taxon>Atheliaceae</taxon>
        <taxon>Athelia</taxon>
    </lineage>
</organism>
<sequence length="198" mass="21341">MTNGTERPLNVCLRAHFPWIPGRVTAGDYHEHSSMPQQWSTAASRLVMLALMVLFIERGRERVPSSMVADPVAEVVASERETRSVKGLTMVSGRVGRRGVQEDTTSAAHAIDEGLSGIDDSTCNGEDEPAVQLTGAREIALAVSTSMTGENTGIWQQKGVHARVGADLHFGVSDDDDLRQICGLPPPPAAWIELEVRG</sequence>
<gene>
    <name evidence="1" type="ORF">FIBSPDRAFT_992127</name>
</gene>
<proteinExistence type="predicted"/>
<dbReference type="Proteomes" id="UP000076532">
    <property type="component" value="Unassembled WGS sequence"/>
</dbReference>
<evidence type="ECO:0000313" key="2">
    <source>
        <dbReference type="Proteomes" id="UP000076532"/>
    </source>
</evidence>
<dbReference type="EMBL" id="KV417500">
    <property type="protein sequence ID" value="KZP29161.1"/>
    <property type="molecule type" value="Genomic_DNA"/>
</dbReference>
<keyword evidence="2" id="KW-1185">Reference proteome</keyword>
<protein>
    <submittedName>
        <fullName evidence="1">Uncharacterized protein</fullName>
    </submittedName>
</protein>
<accession>A0A166S8X8</accession>
<evidence type="ECO:0000313" key="1">
    <source>
        <dbReference type="EMBL" id="KZP29161.1"/>
    </source>
</evidence>